<keyword evidence="2 3" id="KW-0040">ANK repeat</keyword>
<dbReference type="InterPro" id="IPR036770">
    <property type="entry name" value="Ankyrin_rpt-contain_sf"/>
</dbReference>
<dbReference type="EMBL" id="QGNW01000038">
    <property type="protein sequence ID" value="RVX09369.1"/>
    <property type="molecule type" value="Genomic_DNA"/>
</dbReference>
<proteinExistence type="predicted"/>
<dbReference type="AlphaFoldDB" id="A0A438JKA9"/>
<dbReference type="PROSITE" id="PS50088">
    <property type="entry name" value="ANK_REPEAT"/>
    <property type="match status" value="1"/>
</dbReference>
<name>A0A438JKA9_VITVI</name>
<reference evidence="4 5" key="1">
    <citation type="journal article" date="2018" name="PLoS Genet.">
        <title>Population sequencing reveals clonal diversity and ancestral inbreeding in the grapevine cultivar Chardonnay.</title>
        <authorList>
            <person name="Roach M.J."/>
            <person name="Johnson D.L."/>
            <person name="Bohlmann J."/>
            <person name="van Vuuren H.J."/>
            <person name="Jones S.J."/>
            <person name="Pretorius I.S."/>
            <person name="Schmidt S.A."/>
            <person name="Borneman A.R."/>
        </authorList>
    </citation>
    <scope>NUCLEOTIDE SEQUENCE [LARGE SCALE GENOMIC DNA]</scope>
    <source>
        <strain evidence="5">cv. Chardonnay</strain>
        <tissue evidence="4">Leaf</tissue>
    </source>
</reference>
<evidence type="ECO:0000256" key="1">
    <source>
        <dbReference type="ARBA" id="ARBA00022737"/>
    </source>
</evidence>
<dbReference type="Proteomes" id="UP000288805">
    <property type="component" value="Unassembled WGS sequence"/>
</dbReference>
<protein>
    <submittedName>
        <fullName evidence="4">Putative E3 ubiquitin-protein ligase XBAT35</fullName>
    </submittedName>
</protein>
<organism evidence="4 5">
    <name type="scientific">Vitis vinifera</name>
    <name type="common">Grape</name>
    <dbReference type="NCBI Taxonomy" id="29760"/>
    <lineage>
        <taxon>Eukaryota</taxon>
        <taxon>Viridiplantae</taxon>
        <taxon>Streptophyta</taxon>
        <taxon>Embryophyta</taxon>
        <taxon>Tracheophyta</taxon>
        <taxon>Spermatophyta</taxon>
        <taxon>Magnoliopsida</taxon>
        <taxon>eudicotyledons</taxon>
        <taxon>Gunneridae</taxon>
        <taxon>Pentapetalae</taxon>
        <taxon>rosids</taxon>
        <taxon>Vitales</taxon>
        <taxon>Vitaceae</taxon>
        <taxon>Viteae</taxon>
        <taxon>Vitis</taxon>
    </lineage>
</organism>
<dbReference type="PANTHER" id="PTHR24180:SF29">
    <property type="entry name" value="E3 UBIQUITIN-PROTEIN LIGASE XBAT35-RELATED"/>
    <property type="match status" value="1"/>
</dbReference>
<evidence type="ECO:0000256" key="2">
    <source>
        <dbReference type="ARBA" id="ARBA00023043"/>
    </source>
</evidence>
<keyword evidence="1" id="KW-0677">Repeat</keyword>
<dbReference type="InterPro" id="IPR002110">
    <property type="entry name" value="Ankyrin_rpt"/>
</dbReference>
<evidence type="ECO:0000256" key="3">
    <source>
        <dbReference type="PROSITE-ProRule" id="PRU00023"/>
    </source>
</evidence>
<accession>A0A438JKA9</accession>
<gene>
    <name evidence="4" type="primary">XBAT35_4</name>
    <name evidence="4" type="ORF">CK203_015247</name>
</gene>
<feature type="repeat" description="ANK" evidence="3">
    <location>
        <begin position="46"/>
        <end position="79"/>
    </location>
</feature>
<evidence type="ECO:0000313" key="4">
    <source>
        <dbReference type="EMBL" id="RVX09369.1"/>
    </source>
</evidence>
<dbReference type="PANTHER" id="PTHR24180">
    <property type="entry name" value="CYCLIN-DEPENDENT KINASE INHIBITOR 2C-RELATED"/>
    <property type="match status" value="1"/>
</dbReference>
<dbReference type="SUPFAM" id="SSF48403">
    <property type="entry name" value="Ankyrin repeat"/>
    <property type="match status" value="1"/>
</dbReference>
<dbReference type="Pfam" id="PF12796">
    <property type="entry name" value="Ank_2"/>
    <property type="match status" value="1"/>
</dbReference>
<evidence type="ECO:0000313" key="5">
    <source>
        <dbReference type="Proteomes" id="UP000288805"/>
    </source>
</evidence>
<dbReference type="InterPro" id="IPR051637">
    <property type="entry name" value="Ank_repeat_dom-contain_49"/>
</dbReference>
<comment type="caution">
    <text evidence="4">The sequence shown here is derived from an EMBL/GenBank/DDBJ whole genome shotgun (WGS) entry which is preliminary data.</text>
</comment>
<dbReference type="PROSITE" id="PS50297">
    <property type="entry name" value="ANK_REP_REGION"/>
    <property type="match status" value="1"/>
</dbReference>
<sequence>MGQSAGSMGGRQSKDELLYQHVATGNIEAIKALCREGASLEWFDSEAKTPLIVACMDSNLIMVAQTLIDLGANVNAYRPGREAGTPLHHAAKEAWTRLLTNALVRNDDGQTSLDVARINGYINVSGQLRC</sequence>
<dbReference type="Gene3D" id="1.25.40.20">
    <property type="entry name" value="Ankyrin repeat-containing domain"/>
    <property type="match status" value="1"/>
</dbReference>